<organism evidence="2 3">
    <name type="scientific">Puccinia coronata f. sp. avenae</name>
    <dbReference type="NCBI Taxonomy" id="200324"/>
    <lineage>
        <taxon>Eukaryota</taxon>
        <taxon>Fungi</taxon>
        <taxon>Dikarya</taxon>
        <taxon>Basidiomycota</taxon>
        <taxon>Pucciniomycotina</taxon>
        <taxon>Pucciniomycetes</taxon>
        <taxon>Pucciniales</taxon>
        <taxon>Pucciniaceae</taxon>
        <taxon>Puccinia</taxon>
    </lineage>
</organism>
<feature type="compositionally biased region" description="Basic residues" evidence="1">
    <location>
        <begin position="22"/>
        <end position="39"/>
    </location>
</feature>
<evidence type="ECO:0000256" key="1">
    <source>
        <dbReference type="SAM" id="MobiDB-lite"/>
    </source>
</evidence>
<reference evidence="2 3" key="1">
    <citation type="submission" date="2017-11" db="EMBL/GenBank/DDBJ databases">
        <title>De novo assembly and phasing of dikaryotic genomes from two isolates of Puccinia coronata f. sp. avenae, the causal agent of oat crown rust.</title>
        <authorList>
            <person name="Miller M.E."/>
            <person name="Zhang Y."/>
            <person name="Omidvar V."/>
            <person name="Sperschneider J."/>
            <person name="Schwessinger B."/>
            <person name="Raley C."/>
            <person name="Palmer J.M."/>
            <person name="Garnica D."/>
            <person name="Upadhyaya N."/>
            <person name="Rathjen J."/>
            <person name="Taylor J.M."/>
            <person name="Park R.F."/>
            <person name="Dodds P.N."/>
            <person name="Hirsch C.D."/>
            <person name="Kianian S.F."/>
            <person name="Figueroa M."/>
        </authorList>
    </citation>
    <scope>NUCLEOTIDE SEQUENCE [LARGE SCALE GENOMIC DNA]</scope>
    <source>
        <strain evidence="2">12NC29</strain>
    </source>
</reference>
<dbReference type="AlphaFoldDB" id="A0A2N5S7P9"/>
<keyword evidence="3" id="KW-1185">Reference proteome</keyword>
<protein>
    <submittedName>
        <fullName evidence="2">Uncharacterized protein</fullName>
    </submittedName>
</protein>
<name>A0A2N5S7P9_9BASI</name>
<accession>A0A2N5S7P9</accession>
<dbReference type="Proteomes" id="UP000235388">
    <property type="component" value="Unassembled WGS sequence"/>
</dbReference>
<sequence>MGASKSTPPCYTSESRRPGASRSHHGHVHPAIRQSHARSGRQAVNTRAHWTVHWAPCGRDVGRITRWVRRIWDPQWAGSPDARRIIPCIRLAPDSHSADLDGYPSVALGWPRAWLRSGFVCAIRRPPGWDYWVRIGRWAQWRLTPSDQRMRRRV</sequence>
<feature type="region of interest" description="Disordered" evidence="1">
    <location>
        <begin position="1"/>
        <end position="42"/>
    </location>
</feature>
<evidence type="ECO:0000313" key="2">
    <source>
        <dbReference type="EMBL" id="PLW09270.1"/>
    </source>
</evidence>
<proteinExistence type="predicted"/>
<dbReference type="EMBL" id="PGCJ01001114">
    <property type="protein sequence ID" value="PLW09270.1"/>
    <property type="molecule type" value="Genomic_DNA"/>
</dbReference>
<feature type="compositionally biased region" description="Polar residues" evidence="1">
    <location>
        <begin position="1"/>
        <end position="13"/>
    </location>
</feature>
<gene>
    <name evidence="2" type="ORF">PCANC_20860</name>
</gene>
<evidence type="ECO:0000313" key="3">
    <source>
        <dbReference type="Proteomes" id="UP000235388"/>
    </source>
</evidence>
<comment type="caution">
    <text evidence="2">The sequence shown here is derived from an EMBL/GenBank/DDBJ whole genome shotgun (WGS) entry which is preliminary data.</text>
</comment>